<dbReference type="InterPro" id="IPR013042">
    <property type="entry name" value="DUF1592"/>
</dbReference>
<accession>A0A150RSI1</accession>
<name>A0A150RSI1_SORCE</name>
<dbReference type="InterPro" id="IPR013036">
    <property type="entry name" value="DUF1587"/>
</dbReference>
<evidence type="ECO:0000313" key="7">
    <source>
        <dbReference type="EMBL" id="KYF83046.1"/>
    </source>
</evidence>
<evidence type="ECO:0000259" key="5">
    <source>
        <dbReference type="Pfam" id="PF07631"/>
    </source>
</evidence>
<protein>
    <submittedName>
        <fullName evidence="7">Uncharacterized protein</fullName>
    </submittedName>
</protein>
<dbReference type="AlphaFoldDB" id="A0A150RSI1"/>
<evidence type="ECO:0000313" key="8">
    <source>
        <dbReference type="Proteomes" id="UP000075635"/>
    </source>
</evidence>
<evidence type="ECO:0000259" key="2">
    <source>
        <dbReference type="Pfam" id="PF07624"/>
    </source>
</evidence>
<comment type="caution">
    <text evidence="7">The sequence shown here is derived from an EMBL/GenBank/DDBJ whole genome shotgun (WGS) entry which is preliminary data.</text>
</comment>
<dbReference type="InterPro" id="IPR013043">
    <property type="entry name" value="DUF1595"/>
</dbReference>
<gene>
    <name evidence="7" type="ORF">BE17_45740</name>
</gene>
<dbReference type="InterPro" id="IPR011478">
    <property type="entry name" value="DUF1585"/>
</dbReference>
<feature type="domain" description="DUF1595" evidence="6">
    <location>
        <begin position="179"/>
        <end position="236"/>
    </location>
</feature>
<organism evidence="7 8">
    <name type="scientific">Sorangium cellulosum</name>
    <name type="common">Polyangium cellulosum</name>
    <dbReference type="NCBI Taxonomy" id="56"/>
    <lineage>
        <taxon>Bacteria</taxon>
        <taxon>Pseudomonadati</taxon>
        <taxon>Myxococcota</taxon>
        <taxon>Polyangia</taxon>
        <taxon>Polyangiales</taxon>
        <taxon>Polyangiaceae</taxon>
        <taxon>Sorangium</taxon>
    </lineage>
</organism>
<dbReference type="InterPro" id="IPR013039">
    <property type="entry name" value="DUF1588"/>
</dbReference>
<feature type="domain" description="DUF1585" evidence="2">
    <location>
        <begin position="521"/>
        <end position="589"/>
    </location>
</feature>
<evidence type="ECO:0000259" key="4">
    <source>
        <dbReference type="Pfam" id="PF07627"/>
    </source>
</evidence>
<evidence type="ECO:0000256" key="1">
    <source>
        <dbReference type="SAM" id="MobiDB-lite"/>
    </source>
</evidence>
<dbReference type="Pfam" id="PF07627">
    <property type="entry name" value="PSCyt3"/>
    <property type="match status" value="1"/>
</dbReference>
<reference evidence="7 8" key="1">
    <citation type="submission" date="2014-02" db="EMBL/GenBank/DDBJ databases">
        <title>The small core and large imbalanced accessory genome model reveals a collaborative survival strategy of Sorangium cellulosum strains in nature.</title>
        <authorList>
            <person name="Han K."/>
            <person name="Peng R."/>
            <person name="Blom J."/>
            <person name="Li Y.-Z."/>
        </authorList>
    </citation>
    <scope>NUCLEOTIDE SEQUENCE [LARGE SCALE GENOMIC DNA]</scope>
    <source>
        <strain evidence="7 8">So0011-07</strain>
    </source>
</reference>
<dbReference type="Pfam" id="PF07624">
    <property type="entry name" value="PSD2"/>
    <property type="match status" value="1"/>
</dbReference>
<sequence>MTDISFSQAMMSTLNSLISASACRRYSGVALLLLAGPLGCLGNLGDVDGSSPDDDSSNPPDDGTPSIDEPPPQPHDIPKVSACMVEDKSTPGPRTVRRLTVDQFEATVRDLFRDESVALPSIFNDPQVLGFTADANALVIRDLTAQQIMDWAETTADWAVTNKLSGITTATCRTVDESCGAEFIRDFGRRAFREKLTDDRVASYNALFTAEKSFDEGAKVVVSAMLQSPYFLYRHELGTDNGSGTYNLTPHEIASNISYLLTGTMPDEPLLQAADAAVDAGATLTGEQIAEHALRIMEDPTMRPRVEAEMMRFMRGWLQLNRLVTTVKDNTVFELTDVTRQDMMAETKALIVDTALNQNGTFSNLLQADYTFINSNLATHYGLGGAGGTELTRVMLAPGQRDRGILAHGSFLTGHGGAKLSSPTQRGKMVRTRLLCQPLEPPPPGVDPNIKVSDTPMTTRDLLKQHTTAPFCSSCHNDMDPIGFGFEHYDTFGRWRNDENGLPVDATGTVFEPPDGSADFNFNGVTELADYLAASEEVKDCMVRYWSYYAFGDTWEQDGCTYESVRQQADADNFAIKSVWLALTRAPHFTRRVQGP</sequence>
<dbReference type="Proteomes" id="UP000075635">
    <property type="component" value="Unassembled WGS sequence"/>
</dbReference>
<proteinExistence type="predicted"/>
<dbReference type="Pfam" id="PF07626">
    <property type="entry name" value="PSD3"/>
    <property type="match status" value="1"/>
</dbReference>
<feature type="domain" description="DUF1587" evidence="3">
    <location>
        <begin position="97"/>
        <end position="160"/>
    </location>
</feature>
<feature type="region of interest" description="Disordered" evidence="1">
    <location>
        <begin position="45"/>
        <end position="79"/>
    </location>
</feature>
<dbReference type="EMBL" id="JEMB01002161">
    <property type="protein sequence ID" value="KYF83046.1"/>
    <property type="molecule type" value="Genomic_DNA"/>
</dbReference>
<feature type="domain" description="DUF1592" evidence="5">
    <location>
        <begin position="248"/>
        <end position="383"/>
    </location>
</feature>
<feature type="compositionally biased region" description="Low complexity" evidence="1">
    <location>
        <begin position="57"/>
        <end position="66"/>
    </location>
</feature>
<feature type="domain" description="DUF1588" evidence="4">
    <location>
        <begin position="403"/>
        <end position="499"/>
    </location>
</feature>
<dbReference type="Pfam" id="PF07637">
    <property type="entry name" value="PSD5"/>
    <property type="match status" value="1"/>
</dbReference>
<evidence type="ECO:0000259" key="6">
    <source>
        <dbReference type="Pfam" id="PF07637"/>
    </source>
</evidence>
<dbReference type="Pfam" id="PF07631">
    <property type="entry name" value="PSD4"/>
    <property type="match status" value="1"/>
</dbReference>
<evidence type="ECO:0000259" key="3">
    <source>
        <dbReference type="Pfam" id="PF07626"/>
    </source>
</evidence>